<dbReference type="SUPFAM" id="SSF103473">
    <property type="entry name" value="MFS general substrate transporter"/>
    <property type="match status" value="1"/>
</dbReference>
<dbReference type="Proteomes" id="UP000438991">
    <property type="component" value="Unassembled WGS sequence"/>
</dbReference>
<feature type="transmembrane region" description="Helical" evidence="9">
    <location>
        <begin position="130"/>
        <end position="157"/>
    </location>
</feature>
<dbReference type="Pfam" id="PF00854">
    <property type="entry name" value="PTR2"/>
    <property type="match status" value="2"/>
</dbReference>
<feature type="transmembrane region" description="Helical" evidence="9">
    <location>
        <begin position="187"/>
        <end position="207"/>
    </location>
</feature>
<feature type="transmembrane region" description="Helical" evidence="9">
    <location>
        <begin position="262"/>
        <end position="280"/>
    </location>
</feature>
<dbReference type="EMBL" id="WNKV01000003">
    <property type="protein sequence ID" value="MTW15513.1"/>
    <property type="molecule type" value="Genomic_DNA"/>
</dbReference>
<evidence type="ECO:0000256" key="5">
    <source>
        <dbReference type="ARBA" id="ARBA00022856"/>
    </source>
</evidence>
<proteinExistence type="inferred from homology"/>
<evidence type="ECO:0000313" key="10">
    <source>
        <dbReference type="EMBL" id="MTW15513.1"/>
    </source>
</evidence>
<evidence type="ECO:0000256" key="4">
    <source>
        <dbReference type="ARBA" id="ARBA00022692"/>
    </source>
</evidence>
<feature type="transmembrane region" description="Helical" evidence="9">
    <location>
        <begin position="213"/>
        <end position="232"/>
    </location>
</feature>
<dbReference type="PROSITE" id="PS01022">
    <property type="entry name" value="PTR2_1"/>
    <property type="match status" value="1"/>
</dbReference>
<dbReference type="RefSeq" id="WP_155478773.1">
    <property type="nucleotide sequence ID" value="NZ_WNKV01000003.1"/>
</dbReference>
<dbReference type="AlphaFoldDB" id="A0A9X5ARX5"/>
<dbReference type="InterPro" id="IPR018456">
    <property type="entry name" value="PTR2_symporter_CS"/>
</dbReference>
<keyword evidence="2 8" id="KW-0813">Transport</keyword>
<evidence type="ECO:0000256" key="7">
    <source>
        <dbReference type="ARBA" id="ARBA00023136"/>
    </source>
</evidence>
<dbReference type="PROSITE" id="PS01023">
    <property type="entry name" value="PTR2_2"/>
    <property type="match status" value="1"/>
</dbReference>
<evidence type="ECO:0000256" key="1">
    <source>
        <dbReference type="ARBA" id="ARBA00004651"/>
    </source>
</evidence>
<comment type="similarity">
    <text evidence="8">Belongs to the major facilitator superfamily. Proton-dependent oligopeptide transporter (POT/PTR) (TC 2.A.17) family.</text>
</comment>
<evidence type="ECO:0000256" key="3">
    <source>
        <dbReference type="ARBA" id="ARBA00022475"/>
    </source>
</evidence>
<dbReference type="GO" id="GO:0006857">
    <property type="term" value="P:oligopeptide transport"/>
    <property type="evidence" value="ECO:0007669"/>
    <property type="project" value="InterPro"/>
</dbReference>
<dbReference type="CDD" id="cd17346">
    <property type="entry name" value="MFS_DtpA_like"/>
    <property type="match status" value="1"/>
</dbReference>
<comment type="caution">
    <text evidence="10">The sequence shown here is derived from an EMBL/GenBank/DDBJ whole genome shotgun (WGS) entry which is preliminary data.</text>
</comment>
<keyword evidence="4 8" id="KW-0812">Transmembrane</keyword>
<dbReference type="PANTHER" id="PTHR23517:SF15">
    <property type="entry name" value="PROTON-DEPENDENT OLIGOPEPTIDE FAMILY TRANSPORT PROTEIN"/>
    <property type="match status" value="1"/>
</dbReference>
<dbReference type="GO" id="GO:0005886">
    <property type="term" value="C:plasma membrane"/>
    <property type="evidence" value="ECO:0007669"/>
    <property type="project" value="UniProtKB-SubCell"/>
</dbReference>
<feature type="transmembrane region" description="Helical" evidence="9">
    <location>
        <begin position="439"/>
        <end position="459"/>
    </location>
</feature>
<dbReference type="GO" id="GO:1904680">
    <property type="term" value="F:peptide transmembrane transporter activity"/>
    <property type="evidence" value="ECO:0007669"/>
    <property type="project" value="InterPro"/>
</dbReference>
<keyword evidence="7 9" id="KW-0472">Membrane</keyword>
<dbReference type="PANTHER" id="PTHR23517">
    <property type="entry name" value="RESISTANCE PROTEIN MDTM, PUTATIVE-RELATED-RELATED"/>
    <property type="match status" value="1"/>
</dbReference>
<dbReference type="NCBIfam" id="TIGR00924">
    <property type="entry name" value="yjdL_sub1_fam"/>
    <property type="match status" value="2"/>
</dbReference>
<accession>A0A9X5ARX5</accession>
<dbReference type="Gene3D" id="1.20.1250.20">
    <property type="entry name" value="MFS general substrate transporter like domains"/>
    <property type="match status" value="2"/>
</dbReference>
<protein>
    <submittedName>
        <fullName evidence="10">MFS transporter</fullName>
    </submittedName>
</protein>
<name>A0A9X5ARX5_9BRAD</name>
<dbReference type="InterPro" id="IPR050171">
    <property type="entry name" value="MFS_Transporters"/>
</dbReference>
<sequence>MRLSPSDPSDPPGDTASPAPAIARRGDLFGHPRGLAVLFATEMWERFSYYGMRALLVLYMVKHLSEPGRAETVIGYVALRGALEAVFGPLGPQAFASHVYGLYTGLVYLTPLLGGLVADRVLGQRRTVVLGATLMALGHLMMAVETLLFPALVVLVLGSGAFKPNISTQVGALYGADDARRDRAFSIFYVGINLGAFLAPLVCGSLGERVGWHWGFGVAGFGMLIGLAVYLAGARTLPPDVRTATPGPMPDAGRMTRRERRAVIALLLLCVPVTLFWATYEQEGNTVTLWADGHTDRTVTLLGLVVEIPTTWFQALNPLMIFLFTPLVVELWAWQSRRGREPSTVTKMALGCLGVALANLVMAAATLQDGRAGMAWLVAYFAVLTLGELYLSPIGLSLVTRIAPARHASLLMGVWLATSMTGNLLAGVLGSLWERMDRTAFFLMIAALAAAAAVIIAAARRPLHEALGEAAGMAERSRGGTGPG</sequence>
<dbReference type="InterPro" id="IPR005279">
    <property type="entry name" value="Dipep/tripep_permease"/>
</dbReference>
<feature type="transmembrane region" description="Helical" evidence="9">
    <location>
        <begin position="373"/>
        <end position="398"/>
    </location>
</feature>
<evidence type="ECO:0000256" key="9">
    <source>
        <dbReference type="SAM" id="Phobius"/>
    </source>
</evidence>
<evidence type="ECO:0000256" key="2">
    <source>
        <dbReference type="ARBA" id="ARBA00022448"/>
    </source>
</evidence>
<feature type="transmembrane region" description="Helical" evidence="9">
    <location>
        <begin position="312"/>
        <end position="333"/>
    </location>
</feature>
<dbReference type="InterPro" id="IPR000109">
    <property type="entry name" value="POT_fam"/>
</dbReference>
<keyword evidence="5" id="KW-0571">Peptide transport</keyword>
<feature type="transmembrane region" description="Helical" evidence="9">
    <location>
        <begin position="345"/>
        <end position="367"/>
    </location>
</feature>
<keyword evidence="6 9" id="KW-1133">Transmembrane helix</keyword>
<comment type="subcellular location">
    <subcellularLocation>
        <location evidence="1">Cell membrane</location>
        <topology evidence="1">Multi-pass membrane protein</topology>
    </subcellularLocation>
    <subcellularLocation>
        <location evidence="8">Membrane</location>
        <topology evidence="8">Multi-pass membrane protein</topology>
    </subcellularLocation>
</comment>
<reference evidence="10 11" key="1">
    <citation type="submission" date="2019-11" db="EMBL/GenBank/DDBJ databases">
        <title>Whole-genome sequence of Rhodoplanes serenus DSM 18633, type strain.</title>
        <authorList>
            <person name="Kyndt J.A."/>
            <person name="Meyer T.E."/>
        </authorList>
    </citation>
    <scope>NUCLEOTIDE SEQUENCE [LARGE SCALE GENOMIC DNA]</scope>
    <source>
        <strain evidence="10 11">DSM 18633</strain>
    </source>
</reference>
<gene>
    <name evidence="10" type="ORF">GJ689_04740</name>
</gene>
<keyword evidence="5" id="KW-0653">Protein transport</keyword>
<organism evidence="10 11">
    <name type="scientific">Rhodoplanes serenus</name>
    <dbReference type="NCBI Taxonomy" id="200615"/>
    <lineage>
        <taxon>Bacteria</taxon>
        <taxon>Pseudomonadati</taxon>
        <taxon>Pseudomonadota</taxon>
        <taxon>Alphaproteobacteria</taxon>
        <taxon>Hyphomicrobiales</taxon>
        <taxon>Nitrobacteraceae</taxon>
        <taxon>Rhodoplanes</taxon>
    </lineage>
</organism>
<evidence type="ECO:0000256" key="8">
    <source>
        <dbReference type="RuleBase" id="RU003755"/>
    </source>
</evidence>
<evidence type="ECO:0000313" key="11">
    <source>
        <dbReference type="Proteomes" id="UP000438991"/>
    </source>
</evidence>
<evidence type="ECO:0000256" key="6">
    <source>
        <dbReference type="ARBA" id="ARBA00022989"/>
    </source>
</evidence>
<keyword evidence="3" id="KW-1003">Cell membrane</keyword>
<dbReference type="InterPro" id="IPR036259">
    <property type="entry name" value="MFS_trans_sf"/>
</dbReference>
<feature type="transmembrane region" description="Helical" evidence="9">
    <location>
        <begin position="410"/>
        <end position="433"/>
    </location>
</feature>